<proteinExistence type="predicted"/>
<evidence type="ECO:0000313" key="2">
    <source>
        <dbReference type="EMBL" id="AVH41865.1"/>
    </source>
</evidence>
<evidence type="ECO:0008006" key="4">
    <source>
        <dbReference type="Google" id="ProtNLM"/>
    </source>
</evidence>
<accession>A0A2L2LBY4</accession>
<name>A0A2L2LBY4_AGRTU</name>
<reference evidence="2 3" key="1">
    <citation type="submission" date="2018-02" db="EMBL/GenBank/DDBJ databases">
        <title>Complete genome sequence of Agrobacterium tumefaciens 1D1609.</title>
        <authorList>
            <person name="Cho S.-T."/>
            <person name="Haryono M."/>
            <person name="Chang H.-H."/>
            <person name="Santos M.N."/>
            <person name="Lai E.-M."/>
            <person name="Kuo C.-H."/>
        </authorList>
    </citation>
    <scope>NUCLEOTIDE SEQUENCE [LARGE SCALE GENOMIC DNA]</scope>
    <source>
        <strain evidence="2 3">1D1609</strain>
    </source>
</reference>
<feature type="region of interest" description="Disordered" evidence="1">
    <location>
        <begin position="1"/>
        <end position="30"/>
    </location>
</feature>
<protein>
    <recommendedName>
        <fullName evidence="4">DUF551 domain-containing protein</fullName>
    </recommendedName>
</protein>
<dbReference type="AlphaFoldDB" id="A0A2L2LBY4"/>
<evidence type="ECO:0000313" key="3">
    <source>
        <dbReference type="Proteomes" id="UP000237717"/>
    </source>
</evidence>
<dbReference type="EMBL" id="CP026924">
    <property type="protein sequence ID" value="AVH41865.1"/>
    <property type="molecule type" value="Genomic_DNA"/>
</dbReference>
<evidence type="ECO:0000256" key="1">
    <source>
        <dbReference type="SAM" id="MobiDB-lite"/>
    </source>
</evidence>
<dbReference type="Proteomes" id="UP000237717">
    <property type="component" value="Chromosome I"/>
</dbReference>
<organism evidence="2 3">
    <name type="scientific">Agrobacterium tumefaciens</name>
    <dbReference type="NCBI Taxonomy" id="358"/>
    <lineage>
        <taxon>Bacteria</taxon>
        <taxon>Pseudomonadati</taxon>
        <taxon>Pseudomonadota</taxon>
        <taxon>Alphaproteobacteria</taxon>
        <taxon>Hyphomicrobiales</taxon>
        <taxon>Rhizobiaceae</taxon>
        <taxon>Rhizobium/Agrobacterium group</taxon>
        <taxon>Agrobacterium</taxon>
        <taxon>Agrobacterium tumefaciens complex</taxon>
    </lineage>
</organism>
<gene>
    <name evidence="2" type="ORF">At1D1609_18110</name>
</gene>
<sequence>MAHWRWRQAATAKARQDRISSPESLEPPSPCRALGRGHWIGGSLRHRVRTWYALGRSSSLKLNVSTVYPPLTPQRESKMSEALPELKPCPFCGGPASIEQYGDRSQSTIYNCRNCSCSLETGEEFNHGAQWNCRAEAAGWQPIETAPKDGTTFIAVMAEAYRPRATLCKLKDGKFLSPSQGEKFVVPGWNQWFPTHWMPLPTPPSTN</sequence>